<dbReference type="Proteomes" id="UP000291084">
    <property type="component" value="Chromosome 4"/>
</dbReference>
<keyword evidence="2" id="KW-1185">Reference proteome</keyword>
<sequence>MHIVLYFSYCNEGKPIEEINVYTANTTRQKTPSLTSYHCAAMQSRKAKYNRKSEFGCLKISQGNACLCSLGELC</sequence>
<dbReference type="EMBL" id="AP015037">
    <property type="protein sequence ID" value="BAT85338.1"/>
    <property type="molecule type" value="Genomic_DNA"/>
</dbReference>
<proteinExistence type="predicted"/>
<dbReference type="AlphaFoldDB" id="A0A0S3RXM5"/>
<accession>A0A0S3RXM5</accession>
<evidence type="ECO:0000313" key="2">
    <source>
        <dbReference type="Proteomes" id="UP000291084"/>
    </source>
</evidence>
<evidence type="ECO:0000313" key="1">
    <source>
        <dbReference type="EMBL" id="BAT85338.1"/>
    </source>
</evidence>
<gene>
    <name evidence="1" type="primary">Vigan.04G287300</name>
    <name evidence="1" type="ORF">VIGAN_04287300</name>
</gene>
<protein>
    <submittedName>
        <fullName evidence="1">Uncharacterized protein</fullName>
    </submittedName>
</protein>
<organism evidence="1 2">
    <name type="scientific">Vigna angularis var. angularis</name>
    <dbReference type="NCBI Taxonomy" id="157739"/>
    <lineage>
        <taxon>Eukaryota</taxon>
        <taxon>Viridiplantae</taxon>
        <taxon>Streptophyta</taxon>
        <taxon>Embryophyta</taxon>
        <taxon>Tracheophyta</taxon>
        <taxon>Spermatophyta</taxon>
        <taxon>Magnoliopsida</taxon>
        <taxon>eudicotyledons</taxon>
        <taxon>Gunneridae</taxon>
        <taxon>Pentapetalae</taxon>
        <taxon>rosids</taxon>
        <taxon>fabids</taxon>
        <taxon>Fabales</taxon>
        <taxon>Fabaceae</taxon>
        <taxon>Papilionoideae</taxon>
        <taxon>50 kb inversion clade</taxon>
        <taxon>NPAAA clade</taxon>
        <taxon>indigoferoid/millettioid clade</taxon>
        <taxon>Phaseoleae</taxon>
        <taxon>Vigna</taxon>
    </lineage>
</organism>
<name>A0A0S3RXM5_PHAAN</name>
<reference evidence="1 2" key="1">
    <citation type="journal article" date="2015" name="Sci. Rep.">
        <title>The power of single molecule real-time sequencing technology in the de novo assembly of a eukaryotic genome.</title>
        <authorList>
            <person name="Sakai H."/>
            <person name="Naito K."/>
            <person name="Ogiso-Tanaka E."/>
            <person name="Takahashi Y."/>
            <person name="Iseki K."/>
            <person name="Muto C."/>
            <person name="Satou K."/>
            <person name="Teruya K."/>
            <person name="Shiroma A."/>
            <person name="Shimoji M."/>
            <person name="Hirano T."/>
            <person name="Itoh T."/>
            <person name="Kaga A."/>
            <person name="Tomooka N."/>
        </authorList>
    </citation>
    <scope>NUCLEOTIDE SEQUENCE [LARGE SCALE GENOMIC DNA]</scope>
    <source>
        <strain evidence="2">cv. Shumari</strain>
    </source>
</reference>